<dbReference type="PRINTS" id="PR00068">
    <property type="entry name" value="CUZNDISMTASE"/>
</dbReference>
<dbReference type="Pfam" id="PF00080">
    <property type="entry name" value="Sod_Cu"/>
    <property type="match status" value="1"/>
</dbReference>
<dbReference type="Gene3D" id="2.60.40.200">
    <property type="entry name" value="Superoxide dismutase, copper/zinc binding domain"/>
    <property type="match status" value="1"/>
</dbReference>
<name>A0A819FT38_9BILA</name>
<evidence type="ECO:0000259" key="7">
    <source>
        <dbReference type="Pfam" id="PF00080"/>
    </source>
</evidence>
<comment type="similarity">
    <text evidence="2">Belongs to the FUN14 family.</text>
</comment>
<accession>A0A819FT38</accession>
<dbReference type="InterPro" id="IPR007014">
    <property type="entry name" value="FUN14"/>
</dbReference>
<feature type="transmembrane region" description="Helical" evidence="6">
    <location>
        <begin position="320"/>
        <end position="341"/>
    </location>
</feature>
<evidence type="ECO:0000256" key="6">
    <source>
        <dbReference type="SAM" id="Phobius"/>
    </source>
</evidence>
<dbReference type="PANTHER" id="PTHR10003">
    <property type="entry name" value="SUPEROXIDE DISMUTASE CU-ZN -RELATED"/>
    <property type="match status" value="1"/>
</dbReference>
<comment type="subcellular location">
    <subcellularLocation>
        <location evidence="1">Mitochondrion outer membrane</location>
        <topology evidence="1">Multi-pass membrane protein</topology>
    </subcellularLocation>
</comment>
<evidence type="ECO:0000313" key="8">
    <source>
        <dbReference type="EMBL" id="CAF3871822.1"/>
    </source>
</evidence>
<keyword evidence="4 6" id="KW-1133">Transmembrane helix</keyword>
<dbReference type="AlphaFoldDB" id="A0A819FT38"/>
<comment type="caution">
    <text evidence="8">The sequence shown here is derived from an EMBL/GenBank/DDBJ whole genome shotgun (WGS) entry which is preliminary data.</text>
</comment>
<protein>
    <recommendedName>
        <fullName evidence="7">Superoxide dismutase copper/zinc binding domain-containing protein</fullName>
    </recommendedName>
</protein>
<proteinExistence type="inferred from homology"/>
<dbReference type="Proteomes" id="UP000663866">
    <property type="component" value="Unassembled WGS sequence"/>
</dbReference>
<dbReference type="Pfam" id="PF04930">
    <property type="entry name" value="FUN14"/>
    <property type="match status" value="1"/>
</dbReference>
<organism evidence="8 9">
    <name type="scientific">Rotaria magnacalcarata</name>
    <dbReference type="NCBI Taxonomy" id="392030"/>
    <lineage>
        <taxon>Eukaryota</taxon>
        <taxon>Metazoa</taxon>
        <taxon>Spiralia</taxon>
        <taxon>Gnathifera</taxon>
        <taxon>Rotifera</taxon>
        <taxon>Eurotatoria</taxon>
        <taxon>Bdelloidea</taxon>
        <taxon>Philodinida</taxon>
        <taxon>Philodinidae</taxon>
        <taxon>Rotaria</taxon>
    </lineage>
</organism>
<dbReference type="EMBL" id="CAJOBG010000904">
    <property type="protein sequence ID" value="CAF3871822.1"/>
    <property type="molecule type" value="Genomic_DNA"/>
</dbReference>
<dbReference type="SUPFAM" id="SSF49329">
    <property type="entry name" value="Cu,Zn superoxide dismutase-like"/>
    <property type="match status" value="1"/>
</dbReference>
<evidence type="ECO:0000256" key="5">
    <source>
        <dbReference type="ARBA" id="ARBA00023136"/>
    </source>
</evidence>
<dbReference type="GO" id="GO:0005741">
    <property type="term" value="C:mitochondrial outer membrane"/>
    <property type="evidence" value="ECO:0007669"/>
    <property type="project" value="UniProtKB-SubCell"/>
</dbReference>
<dbReference type="GO" id="GO:0006801">
    <property type="term" value="P:superoxide metabolic process"/>
    <property type="evidence" value="ECO:0007669"/>
    <property type="project" value="InterPro"/>
</dbReference>
<evidence type="ECO:0000313" key="9">
    <source>
        <dbReference type="Proteomes" id="UP000663866"/>
    </source>
</evidence>
<dbReference type="InterPro" id="IPR036423">
    <property type="entry name" value="SOD-like_Cu/Zn_dom_sf"/>
</dbReference>
<keyword evidence="3 6" id="KW-0812">Transmembrane</keyword>
<keyword evidence="5 6" id="KW-0472">Membrane</keyword>
<dbReference type="InterPro" id="IPR024134">
    <property type="entry name" value="SOD_Cu/Zn_/chaperone"/>
</dbReference>
<evidence type="ECO:0000256" key="4">
    <source>
        <dbReference type="ARBA" id="ARBA00022989"/>
    </source>
</evidence>
<feature type="domain" description="Superoxide dismutase copper/zinc binding" evidence="7">
    <location>
        <begin position="24"/>
        <end position="141"/>
    </location>
</feature>
<evidence type="ECO:0000256" key="2">
    <source>
        <dbReference type="ARBA" id="ARBA00009160"/>
    </source>
</evidence>
<evidence type="ECO:0000256" key="3">
    <source>
        <dbReference type="ARBA" id="ARBA00022692"/>
    </source>
</evidence>
<dbReference type="InterPro" id="IPR001424">
    <property type="entry name" value="SOD_Cu_Zn_dom"/>
</dbReference>
<gene>
    <name evidence="8" type="ORF">OVN521_LOCUS7969</name>
</gene>
<evidence type="ECO:0000256" key="1">
    <source>
        <dbReference type="ARBA" id="ARBA00004374"/>
    </source>
</evidence>
<keyword evidence="9" id="KW-1185">Reference proteome</keyword>
<sequence>MPSQEDTATVRAVCVLRGGENNTVQGVVHFAQIIGMNQMKIIGDIQGLPIDRRFTIHVHEFGDLTNGPLSTGGRFNPEKQAYSSSKDQAFYVAEEFGSLQVNQEGQAKIDVVDKRLTLFGPSSIIGRSVVIIDEKEEDSPRVENEENKGSNTIPITRFAAGNCLVFFCLVMESRDRSHRSPAVIPSRIVATPVHNSDVDRSVHQMIERTFHEITQLSPPKQAAVGGISGIAAGYCFAKASKMVAFTIGASIIGLALANQSGYVDIHFDRLRDTAQQQLNNVQRVARANLPPTTTMNVDGEEIETFIDQSPQNIADSLKKFAMANLAITASFIGGFLLGVAFE</sequence>
<dbReference type="GO" id="GO:0005507">
    <property type="term" value="F:copper ion binding"/>
    <property type="evidence" value="ECO:0007669"/>
    <property type="project" value="InterPro"/>
</dbReference>
<reference evidence="8" key="1">
    <citation type="submission" date="2021-02" db="EMBL/GenBank/DDBJ databases">
        <authorList>
            <person name="Nowell W R."/>
        </authorList>
    </citation>
    <scope>NUCLEOTIDE SEQUENCE</scope>
</reference>